<organism evidence="2 3">
    <name type="scientific">Lophiotrema nucula</name>
    <dbReference type="NCBI Taxonomy" id="690887"/>
    <lineage>
        <taxon>Eukaryota</taxon>
        <taxon>Fungi</taxon>
        <taxon>Dikarya</taxon>
        <taxon>Ascomycota</taxon>
        <taxon>Pezizomycotina</taxon>
        <taxon>Dothideomycetes</taxon>
        <taxon>Pleosporomycetidae</taxon>
        <taxon>Pleosporales</taxon>
        <taxon>Lophiotremataceae</taxon>
        <taxon>Lophiotrema</taxon>
    </lineage>
</organism>
<evidence type="ECO:0000313" key="3">
    <source>
        <dbReference type="Proteomes" id="UP000799770"/>
    </source>
</evidence>
<dbReference type="OrthoDB" id="5139479at2759"/>
<name>A0A6A5Z2Q2_9PLEO</name>
<proteinExistence type="predicted"/>
<dbReference type="EMBL" id="ML977330">
    <property type="protein sequence ID" value="KAF2112668.1"/>
    <property type="molecule type" value="Genomic_DNA"/>
</dbReference>
<sequence length="514" mass="57426">MLAKSGDIAFGFAVDDAIDTMTWRKMKERVKINLGEKFIGIRLEWFLALMSSTGMEGLLRILFRRRREGWRRNSAGRWAFIRLVFILALIPGPGMILTANIKQQNVFFPIRTLDISGGIAEFDPELAPTFHTVLGPSIARYVQTMLQDRSVTWPVKPISKDCRKEKTCESYLIAGPYQAISPWPFTAEKDKLEAYRVYDAPFVQVDLWYPPPSLTFSESRDCTLYGGANATSDYSLILCIAEQSTDGRLAAGWKTCQQGYAVNGTCLLPGAPNSPQGWSTYLAFYHRKATITFSRSEFLIQEVSLHPSHTPYNIPSTSLFTAISSVLYQPNIATNDPRFDRKSMQYILTSNIATMLWQSLQPGSESVSFSRDWLRNILTMPIYVFQPTMTAFSRQLTPLATDNGTLPQPNLPAENYVKGAYCTISNRSIPSWGTVLAYAIVAGVVLVFVGTAKLVAGCLWPAIETSEFPMLDFDVLTRVADQGGKDVELRTVFAGGYDGREILGKIKDLRVGLR</sequence>
<reference evidence="2" key="1">
    <citation type="journal article" date="2020" name="Stud. Mycol.">
        <title>101 Dothideomycetes genomes: a test case for predicting lifestyles and emergence of pathogens.</title>
        <authorList>
            <person name="Haridas S."/>
            <person name="Albert R."/>
            <person name="Binder M."/>
            <person name="Bloem J."/>
            <person name="Labutti K."/>
            <person name="Salamov A."/>
            <person name="Andreopoulos B."/>
            <person name="Baker S."/>
            <person name="Barry K."/>
            <person name="Bills G."/>
            <person name="Bluhm B."/>
            <person name="Cannon C."/>
            <person name="Castanera R."/>
            <person name="Culley D."/>
            <person name="Daum C."/>
            <person name="Ezra D."/>
            <person name="Gonzalez J."/>
            <person name="Henrissat B."/>
            <person name="Kuo A."/>
            <person name="Liang C."/>
            <person name="Lipzen A."/>
            <person name="Lutzoni F."/>
            <person name="Magnuson J."/>
            <person name="Mondo S."/>
            <person name="Nolan M."/>
            <person name="Ohm R."/>
            <person name="Pangilinan J."/>
            <person name="Park H.-J."/>
            <person name="Ramirez L."/>
            <person name="Alfaro M."/>
            <person name="Sun H."/>
            <person name="Tritt A."/>
            <person name="Yoshinaga Y."/>
            <person name="Zwiers L.-H."/>
            <person name="Turgeon B."/>
            <person name="Goodwin S."/>
            <person name="Spatafora J."/>
            <person name="Crous P."/>
            <person name="Grigoriev I."/>
        </authorList>
    </citation>
    <scope>NUCLEOTIDE SEQUENCE</scope>
    <source>
        <strain evidence="2">CBS 627.86</strain>
    </source>
</reference>
<protein>
    <submittedName>
        <fullName evidence="2">Uncharacterized protein</fullName>
    </submittedName>
</protein>
<keyword evidence="1" id="KW-0472">Membrane</keyword>
<evidence type="ECO:0000313" key="2">
    <source>
        <dbReference type="EMBL" id="KAF2112668.1"/>
    </source>
</evidence>
<feature type="transmembrane region" description="Helical" evidence="1">
    <location>
        <begin position="75"/>
        <end position="97"/>
    </location>
</feature>
<feature type="transmembrane region" description="Helical" evidence="1">
    <location>
        <begin position="45"/>
        <end position="63"/>
    </location>
</feature>
<feature type="transmembrane region" description="Helical" evidence="1">
    <location>
        <begin position="435"/>
        <end position="460"/>
    </location>
</feature>
<dbReference type="AlphaFoldDB" id="A0A6A5Z2Q2"/>
<dbReference type="Proteomes" id="UP000799770">
    <property type="component" value="Unassembled WGS sequence"/>
</dbReference>
<evidence type="ECO:0000256" key="1">
    <source>
        <dbReference type="SAM" id="Phobius"/>
    </source>
</evidence>
<keyword evidence="1" id="KW-1133">Transmembrane helix</keyword>
<gene>
    <name evidence="2" type="ORF">BDV96DRAFT_633921</name>
</gene>
<keyword evidence="1" id="KW-0812">Transmembrane</keyword>
<accession>A0A6A5Z2Q2</accession>
<keyword evidence="3" id="KW-1185">Reference proteome</keyword>